<feature type="domain" description="PI31 proteasome regulator N-terminal" evidence="5">
    <location>
        <begin position="39"/>
        <end position="164"/>
    </location>
</feature>
<accession>A0A3S4R433</accession>
<feature type="region of interest" description="Disordered" evidence="4">
    <location>
        <begin position="172"/>
        <end position="216"/>
    </location>
</feature>
<dbReference type="GO" id="GO:0004866">
    <property type="term" value="F:endopeptidase inhibitor activity"/>
    <property type="evidence" value="ECO:0007669"/>
    <property type="project" value="InterPro"/>
</dbReference>
<evidence type="ECO:0000256" key="3">
    <source>
        <dbReference type="ARBA" id="ARBA00022942"/>
    </source>
</evidence>
<dbReference type="Pfam" id="PF11566">
    <property type="entry name" value="PI31_Prot_N"/>
    <property type="match status" value="1"/>
</dbReference>
<sequence>MPSAGGRRGKRNRILRMMDRQKERSQLVGLESAFKLYENQLKRKEDVVVMFAHCFFINNGYRCVGIGNEERESEVESEILPANWNQTNASYIIRYRSVSNSDTKLLVKVVQNDDNLIVCVLRTPGDFTASEDIPVNRFITDKFKDFHTAFANSSTVTDMCDIFKRLLEGMKQESREAQKQTQNQPNQQPKFDPLREPRQPYPNPQPAYPNFGAPSPLFPNIGGADLDPFFGRGGGGMLLDPRSLGRVRFPANDPNAGLNRPLPAGAVPPGARFDPFGPPGMNPDPRNPNTRFANPDPDHMRPPDGYDDMFM</sequence>
<feature type="compositionally biased region" description="Pro residues" evidence="4">
    <location>
        <begin position="276"/>
        <end position="286"/>
    </location>
</feature>
<evidence type="ECO:0000259" key="5">
    <source>
        <dbReference type="Pfam" id="PF11566"/>
    </source>
</evidence>
<reference evidence="6 7" key="1">
    <citation type="journal article" date="2018" name="Gigascience">
        <title>Genomes of trombidid mites reveal novel predicted allergens and laterally-transferred genes associated with secondary metabolism.</title>
        <authorList>
            <person name="Dong X."/>
            <person name="Chaisiri K."/>
            <person name="Xia D."/>
            <person name="Armstrong S.D."/>
            <person name="Fang Y."/>
            <person name="Donnelly M.J."/>
            <person name="Kadowaki T."/>
            <person name="McGarry J.W."/>
            <person name="Darby A.C."/>
            <person name="Makepeace B.L."/>
        </authorList>
    </citation>
    <scope>NUCLEOTIDE SEQUENCE [LARGE SCALE GENOMIC DNA]</scope>
    <source>
        <strain evidence="6">UoL-WK</strain>
    </source>
</reference>
<keyword evidence="3 6" id="KW-0647">Proteasome</keyword>
<keyword evidence="7" id="KW-1185">Reference proteome</keyword>
<evidence type="ECO:0000256" key="2">
    <source>
        <dbReference type="ARBA" id="ARBA00015575"/>
    </source>
</evidence>
<feature type="region of interest" description="Disordered" evidence="4">
    <location>
        <begin position="250"/>
        <end position="311"/>
    </location>
</feature>
<evidence type="ECO:0000256" key="1">
    <source>
        <dbReference type="ARBA" id="ARBA00006405"/>
    </source>
</evidence>
<dbReference type="Gene3D" id="3.40.1000.30">
    <property type="match status" value="1"/>
</dbReference>
<dbReference type="GO" id="GO:0043161">
    <property type="term" value="P:proteasome-mediated ubiquitin-dependent protein catabolic process"/>
    <property type="evidence" value="ECO:0007669"/>
    <property type="project" value="InterPro"/>
</dbReference>
<evidence type="ECO:0000256" key="4">
    <source>
        <dbReference type="SAM" id="MobiDB-lite"/>
    </source>
</evidence>
<evidence type="ECO:0000313" key="6">
    <source>
        <dbReference type="EMBL" id="RWS11326.1"/>
    </source>
</evidence>
<dbReference type="PANTHER" id="PTHR13266:SF1">
    <property type="entry name" value="PROTEASOME INHIBITOR PI31 SUBUNIT"/>
    <property type="match status" value="1"/>
</dbReference>
<dbReference type="GO" id="GO:0070628">
    <property type="term" value="F:proteasome binding"/>
    <property type="evidence" value="ECO:0007669"/>
    <property type="project" value="InterPro"/>
</dbReference>
<feature type="compositionally biased region" description="Low complexity" evidence="4">
    <location>
        <begin position="179"/>
        <end position="190"/>
    </location>
</feature>
<comment type="caution">
    <text evidence="6">The sequence shown here is derived from an EMBL/GenBank/DDBJ whole genome shotgun (WGS) entry which is preliminary data.</text>
</comment>
<gene>
    <name evidence="6" type="ORF">B4U79_09345</name>
</gene>
<dbReference type="Proteomes" id="UP000285301">
    <property type="component" value="Unassembled WGS sequence"/>
</dbReference>
<dbReference type="PANTHER" id="PTHR13266">
    <property type="entry name" value="PROTEASOME INHIBITOR"/>
    <property type="match status" value="1"/>
</dbReference>
<dbReference type="OrthoDB" id="68090at2759"/>
<dbReference type="GO" id="GO:0000502">
    <property type="term" value="C:proteasome complex"/>
    <property type="evidence" value="ECO:0007669"/>
    <property type="project" value="UniProtKB-KW"/>
</dbReference>
<dbReference type="EMBL" id="NCKU01001763">
    <property type="protein sequence ID" value="RWS11326.1"/>
    <property type="molecule type" value="Genomic_DNA"/>
</dbReference>
<comment type="similarity">
    <text evidence="1">Belongs to the proteasome inhibitor PI31 family.</text>
</comment>
<protein>
    <recommendedName>
        <fullName evidence="2">Proteasome inhibitor PI31 subunit</fullName>
    </recommendedName>
</protein>
<proteinExistence type="inferred from homology"/>
<dbReference type="AlphaFoldDB" id="A0A3S4R433"/>
<dbReference type="InterPro" id="IPR045128">
    <property type="entry name" value="PI31-like"/>
</dbReference>
<organism evidence="6 7">
    <name type="scientific">Dinothrombium tinctorium</name>
    <dbReference type="NCBI Taxonomy" id="1965070"/>
    <lineage>
        <taxon>Eukaryota</taxon>
        <taxon>Metazoa</taxon>
        <taxon>Ecdysozoa</taxon>
        <taxon>Arthropoda</taxon>
        <taxon>Chelicerata</taxon>
        <taxon>Arachnida</taxon>
        <taxon>Acari</taxon>
        <taxon>Acariformes</taxon>
        <taxon>Trombidiformes</taxon>
        <taxon>Prostigmata</taxon>
        <taxon>Anystina</taxon>
        <taxon>Parasitengona</taxon>
        <taxon>Trombidioidea</taxon>
        <taxon>Trombidiidae</taxon>
        <taxon>Dinothrombium</taxon>
    </lineage>
</organism>
<dbReference type="InterPro" id="IPR021625">
    <property type="entry name" value="PI31_Prot_N"/>
</dbReference>
<name>A0A3S4R433_9ACAR</name>
<dbReference type="STRING" id="1965070.A0A3S4R433"/>
<evidence type="ECO:0000313" key="7">
    <source>
        <dbReference type="Proteomes" id="UP000285301"/>
    </source>
</evidence>